<feature type="region of interest" description="Disordered" evidence="2">
    <location>
        <begin position="1"/>
        <end position="26"/>
    </location>
</feature>
<dbReference type="OrthoDB" id="5124527at2"/>
<sequence>MAESTKPTPLEERFMTAAGGNPPTEDQKHAVAKMQEAIVQVASHIHAYVPGGRNQSLALTALEDVQMRANRGIFATGPSA</sequence>
<dbReference type="RefSeq" id="WP_141881330.1">
    <property type="nucleotide sequence ID" value="NZ_VFOM01000002.1"/>
</dbReference>
<comment type="caution">
    <text evidence="4">The sequence shown here is derived from an EMBL/GenBank/DDBJ whole genome shotgun (WGS) entry which is preliminary data.</text>
</comment>
<dbReference type="Pfam" id="PF24729">
    <property type="entry name" value="Acb2_Tad1_hairpin"/>
    <property type="match status" value="1"/>
</dbReference>
<dbReference type="InterPro" id="IPR056098">
    <property type="entry name" value="Acb2/Tad1_hairpin"/>
</dbReference>
<evidence type="ECO:0000256" key="2">
    <source>
        <dbReference type="SAM" id="MobiDB-lite"/>
    </source>
</evidence>
<evidence type="ECO:0000313" key="4">
    <source>
        <dbReference type="EMBL" id="TQL46681.1"/>
    </source>
</evidence>
<feature type="domain" description="Acb2/Tad1 hairpin" evidence="3">
    <location>
        <begin position="20"/>
        <end position="74"/>
    </location>
</feature>
<evidence type="ECO:0000256" key="1">
    <source>
        <dbReference type="ARBA" id="ARBA00022741"/>
    </source>
</evidence>
<evidence type="ECO:0000313" key="5">
    <source>
        <dbReference type="Proteomes" id="UP000317998"/>
    </source>
</evidence>
<dbReference type="AlphaFoldDB" id="A0A542YF33"/>
<evidence type="ECO:0000259" key="3">
    <source>
        <dbReference type="Pfam" id="PF24729"/>
    </source>
</evidence>
<name>A0A542YF33_9MICO</name>
<reference evidence="4 5" key="1">
    <citation type="submission" date="2019-06" db="EMBL/GenBank/DDBJ databases">
        <title>Sequencing the genomes of 1000 actinobacteria strains.</title>
        <authorList>
            <person name="Klenk H.-P."/>
        </authorList>
    </citation>
    <scope>NUCLEOTIDE SEQUENCE [LARGE SCALE GENOMIC DNA]</scope>
    <source>
        <strain evidence="4 5">DSM 26477</strain>
    </source>
</reference>
<dbReference type="GO" id="GO:0000166">
    <property type="term" value="F:nucleotide binding"/>
    <property type="evidence" value="ECO:0007669"/>
    <property type="project" value="UniProtKB-KW"/>
</dbReference>
<protein>
    <recommendedName>
        <fullName evidence="3">Acb2/Tad1 hairpin domain-containing protein</fullName>
    </recommendedName>
</protein>
<dbReference type="EMBL" id="VFOM01000002">
    <property type="protein sequence ID" value="TQL46681.1"/>
    <property type="molecule type" value="Genomic_DNA"/>
</dbReference>
<keyword evidence="1" id="KW-0547">Nucleotide-binding</keyword>
<organism evidence="4 5">
    <name type="scientific">Homoserinimonas aerilata</name>
    <dbReference type="NCBI Taxonomy" id="1162970"/>
    <lineage>
        <taxon>Bacteria</taxon>
        <taxon>Bacillati</taxon>
        <taxon>Actinomycetota</taxon>
        <taxon>Actinomycetes</taxon>
        <taxon>Micrococcales</taxon>
        <taxon>Microbacteriaceae</taxon>
        <taxon>Homoserinimonas</taxon>
    </lineage>
</organism>
<dbReference type="Proteomes" id="UP000317998">
    <property type="component" value="Unassembled WGS sequence"/>
</dbReference>
<proteinExistence type="predicted"/>
<accession>A0A542YF33</accession>
<gene>
    <name evidence="4" type="ORF">FB562_2205</name>
</gene>
<keyword evidence="5" id="KW-1185">Reference proteome</keyword>